<comment type="caution">
    <text evidence="2">The sequence shown here is derived from an EMBL/GenBank/DDBJ whole genome shotgun (WGS) entry which is preliminary data.</text>
</comment>
<evidence type="ECO:0000256" key="1">
    <source>
        <dbReference type="SAM" id="MobiDB-lite"/>
    </source>
</evidence>
<feature type="non-terminal residue" evidence="2">
    <location>
        <position position="1"/>
    </location>
</feature>
<organism evidence="2">
    <name type="scientific">marine sediment metagenome</name>
    <dbReference type="NCBI Taxonomy" id="412755"/>
    <lineage>
        <taxon>unclassified sequences</taxon>
        <taxon>metagenomes</taxon>
        <taxon>ecological metagenomes</taxon>
    </lineage>
</organism>
<evidence type="ECO:0000313" key="2">
    <source>
        <dbReference type="EMBL" id="GAH06987.1"/>
    </source>
</evidence>
<dbReference type="EMBL" id="BART01037364">
    <property type="protein sequence ID" value="GAH06987.1"/>
    <property type="molecule type" value="Genomic_DNA"/>
</dbReference>
<name>X1CH83_9ZZZZ</name>
<dbReference type="AlphaFoldDB" id="X1CH83"/>
<feature type="region of interest" description="Disordered" evidence="1">
    <location>
        <begin position="71"/>
        <end position="100"/>
    </location>
</feature>
<proteinExistence type="predicted"/>
<accession>X1CH83</accession>
<sequence length="100" mass="11261">TRTVISFFNMDNANIIYVSDEAGQAIADMIPVFPETFISLERVNGEEPQKAWYGRTAVQSDLRVLESYGCIPSDPGVPQEPNPQEPYSPIDAPLMRSWQR</sequence>
<gene>
    <name evidence="2" type="ORF">S01H4_62551</name>
</gene>
<protein>
    <submittedName>
        <fullName evidence="2">Uncharacterized protein</fullName>
    </submittedName>
</protein>
<reference evidence="2" key="1">
    <citation type="journal article" date="2014" name="Front. Microbiol.">
        <title>High frequency of phylogenetically diverse reductive dehalogenase-homologous genes in deep subseafloor sedimentary metagenomes.</title>
        <authorList>
            <person name="Kawai M."/>
            <person name="Futagami T."/>
            <person name="Toyoda A."/>
            <person name="Takaki Y."/>
            <person name="Nishi S."/>
            <person name="Hori S."/>
            <person name="Arai W."/>
            <person name="Tsubouchi T."/>
            <person name="Morono Y."/>
            <person name="Uchiyama I."/>
            <person name="Ito T."/>
            <person name="Fujiyama A."/>
            <person name="Inagaki F."/>
            <person name="Takami H."/>
        </authorList>
    </citation>
    <scope>NUCLEOTIDE SEQUENCE</scope>
    <source>
        <strain evidence="2">Expedition CK06-06</strain>
    </source>
</reference>